<comment type="subcellular location">
    <subcellularLocation>
        <location evidence="1">Secreted</location>
    </subcellularLocation>
</comment>
<keyword evidence="6" id="KW-1185">Reference proteome</keyword>
<dbReference type="EMBL" id="JBDJPC010000002">
    <property type="protein sequence ID" value="KAL1512790.1"/>
    <property type="molecule type" value="Genomic_DNA"/>
</dbReference>
<dbReference type="FunFam" id="2.60.40.770:FF:000001">
    <property type="entry name" value="NPC intracellular cholesterol transporter 2"/>
    <property type="match status" value="1"/>
</dbReference>
<dbReference type="SMART" id="SM00737">
    <property type="entry name" value="ML"/>
    <property type="match status" value="1"/>
</dbReference>
<dbReference type="AlphaFoldDB" id="A0ABD1F5B4"/>
<dbReference type="Proteomes" id="UP001566132">
    <property type="component" value="Unassembled WGS sequence"/>
</dbReference>
<comment type="similarity">
    <text evidence="2">Belongs to the NPC2 family.</text>
</comment>
<name>A0ABD1F5B4_HYPHA</name>
<comment type="caution">
    <text evidence="5">The sequence shown here is derived from an EMBL/GenBank/DDBJ whole genome shotgun (WGS) entry which is preliminary data.</text>
</comment>
<evidence type="ECO:0000313" key="6">
    <source>
        <dbReference type="Proteomes" id="UP001566132"/>
    </source>
</evidence>
<accession>A0ABD1F5B4</accession>
<evidence type="ECO:0000259" key="4">
    <source>
        <dbReference type="SMART" id="SM00737"/>
    </source>
</evidence>
<feature type="domain" description="MD-2-related lipid-recognition" evidence="4">
    <location>
        <begin position="61"/>
        <end position="194"/>
    </location>
</feature>
<gene>
    <name evidence="5" type="ORF">ABEB36_002320</name>
</gene>
<proteinExistence type="inferred from homology"/>
<dbReference type="InterPro" id="IPR014756">
    <property type="entry name" value="Ig_E-set"/>
</dbReference>
<evidence type="ECO:0000256" key="1">
    <source>
        <dbReference type="ARBA" id="ARBA00004613"/>
    </source>
</evidence>
<dbReference type="GO" id="GO:0005576">
    <property type="term" value="C:extracellular region"/>
    <property type="evidence" value="ECO:0007669"/>
    <property type="project" value="UniProtKB-SubCell"/>
</dbReference>
<dbReference type="Pfam" id="PF02221">
    <property type="entry name" value="E1_DerP2_DerF2"/>
    <property type="match status" value="1"/>
</dbReference>
<evidence type="ECO:0000313" key="5">
    <source>
        <dbReference type="EMBL" id="KAL1512790.1"/>
    </source>
</evidence>
<dbReference type="Gene3D" id="2.60.40.770">
    <property type="match status" value="1"/>
</dbReference>
<organism evidence="5 6">
    <name type="scientific">Hypothenemus hampei</name>
    <name type="common">Coffee berry borer</name>
    <dbReference type="NCBI Taxonomy" id="57062"/>
    <lineage>
        <taxon>Eukaryota</taxon>
        <taxon>Metazoa</taxon>
        <taxon>Ecdysozoa</taxon>
        <taxon>Arthropoda</taxon>
        <taxon>Hexapoda</taxon>
        <taxon>Insecta</taxon>
        <taxon>Pterygota</taxon>
        <taxon>Neoptera</taxon>
        <taxon>Endopterygota</taxon>
        <taxon>Coleoptera</taxon>
        <taxon>Polyphaga</taxon>
        <taxon>Cucujiformia</taxon>
        <taxon>Curculionidae</taxon>
        <taxon>Scolytinae</taxon>
        <taxon>Hypothenemus</taxon>
    </lineage>
</organism>
<protein>
    <recommendedName>
        <fullName evidence="4">MD-2-related lipid-recognition domain-containing protein</fullName>
    </recommendedName>
</protein>
<evidence type="ECO:0000256" key="3">
    <source>
        <dbReference type="ARBA" id="ARBA00022525"/>
    </source>
</evidence>
<dbReference type="InterPro" id="IPR003172">
    <property type="entry name" value="ML_dom"/>
</dbReference>
<dbReference type="SUPFAM" id="SSF81296">
    <property type="entry name" value="E set domains"/>
    <property type="match status" value="1"/>
</dbReference>
<keyword evidence="3" id="KW-0964">Secreted</keyword>
<reference evidence="5 6" key="1">
    <citation type="submission" date="2024-05" db="EMBL/GenBank/DDBJ databases">
        <title>Genetic variation in Jamaican populations of the coffee berry borer (Hypothenemus hampei).</title>
        <authorList>
            <person name="Errbii M."/>
            <person name="Myrie A."/>
        </authorList>
    </citation>
    <scope>NUCLEOTIDE SEQUENCE [LARGE SCALE GENOMIC DNA]</scope>
    <source>
        <strain evidence="5">JA-Hopewell-2020-01-JO</strain>
        <tissue evidence="5">Whole body</tissue>
    </source>
</reference>
<sequence>MFVIIRWWFLSVPAEYRGLYVRRSSRASTIDLLRNRAACYTMKCLLLGIFGVLAVCTATQVSQCPGENFDQLQEKITVGSCTKPPCRLRKNTRIHLTMKFQPEFDYKNLTQVVNANILGIAFPFVGVDGTPACDKIYEEDGETKNNCQFHKGKTYVFKDGIDVLQIYPKVKTVVHWAIVDKASGKNVICFEVPARITN</sequence>
<evidence type="ECO:0000256" key="2">
    <source>
        <dbReference type="ARBA" id="ARBA00006370"/>
    </source>
</evidence>